<proteinExistence type="predicted"/>
<accession>A0ABW8UYX3</accession>
<sequence length="61" mass="6978">MAISKPHWCTALVRWRWGNAAYPPEHSRAMLERAGFTDIITHPFRTGPPSRVSCGYIARRP</sequence>
<reference evidence="1 2" key="1">
    <citation type="submission" date="2024-08" db="EMBL/GenBank/DDBJ databases">
        <title>Tateyamaria sp. nov., isolated from marine algae.</title>
        <authorList>
            <person name="Choi B.J."/>
            <person name="Kim J.M."/>
            <person name="Lee J.K."/>
            <person name="Choi D.G."/>
            <person name="Bayburt H."/>
            <person name="Baek J.H."/>
            <person name="Han D.M."/>
            <person name="Jeon C.O."/>
        </authorList>
    </citation>
    <scope>NUCLEOTIDE SEQUENCE [LARGE SCALE GENOMIC DNA]</scope>
    <source>
        <strain evidence="1 2">KMU-156</strain>
    </source>
</reference>
<evidence type="ECO:0000313" key="2">
    <source>
        <dbReference type="Proteomes" id="UP001627408"/>
    </source>
</evidence>
<comment type="caution">
    <text evidence="1">The sequence shown here is derived from an EMBL/GenBank/DDBJ whole genome shotgun (WGS) entry which is preliminary data.</text>
</comment>
<organism evidence="1 2">
    <name type="scientific">Tateyamaria armeniaca</name>
    <dbReference type="NCBI Taxonomy" id="2518930"/>
    <lineage>
        <taxon>Bacteria</taxon>
        <taxon>Pseudomonadati</taxon>
        <taxon>Pseudomonadota</taxon>
        <taxon>Alphaproteobacteria</taxon>
        <taxon>Rhodobacterales</taxon>
        <taxon>Roseobacteraceae</taxon>
        <taxon>Tateyamaria</taxon>
    </lineage>
</organism>
<dbReference type="RefSeq" id="WP_407594337.1">
    <property type="nucleotide sequence ID" value="NZ_JBHDIY010000002.1"/>
</dbReference>
<protein>
    <submittedName>
        <fullName evidence="1">Uncharacterized protein</fullName>
    </submittedName>
</protein>
<gene>
    <name evidence="1" type="ORF">ACERZ8_13650</name>
</gene>
<name>A0ABW8UYX3_9RHOB</name>
<keyword evidence="2" id="KW-1185">Reference proteome</keyword>
<dbReference type="EMBL" id="JBHDIY010000002">
    <property type="protein sequence ID" value="MFL4470877.1"/>
    <property type="molecule type" value="Genomic_DNA"/>
</dbReference>
<dbReference type="Proteomes" id="UP001627408">
    <property type="component" value="Unassembled WGS sequence"/>
</dbReference>
<evidence type="ECO:0000313" key="1">
    <source>
        <dbReference type="EMBL" id="MFL4470877.1"/>
    </source>
</evidence>